<evidence type="ECO:0000313" key="3">
    <source>
        <dbReference type="Proteomes" id="UP000199215"/>
    </source>
</evidence>
<dbReference type="Proteomes" id="UP000199215">
    <property type="component" value="Unassembled WGS sequence"/>
</dbReference>
<dbReference type="InterPro" id="IPR057178">
    <property type="entry name" value="DUF7856"/>
</dbReference>
<dbReference type="EMBL" id="FNWU01000001">
    <property type="protein sequence ID" value="SEH36789.1"/>
    <property type="molecule type" value="Genomic_DNA"/>
</dbReference>
<accession>A0A1H6HLV7</accession>
<gene>
    <name evidence="2" type="ORF">SAMN05192561_10174</name>
</gene>
<keyword evidence="1" id="KW-0175">Coiled coil</keyword>
<sequence>MDLPAVDLAEARRKVASVGADIHDLRERAATIRGELTARRELEEDREAVRADLEATLTELSEAETARIAAKQDLDRARRAARRDRDRRERRLRLEDEIANLEREARRELAAAVHPTFRSTLEGLPIAVEAGSRPGEWCGPRTIADIAAISLAGRRAPIVVVGNPGVGTESDGVGRDEEDDIATAALTLGVPIVRL</sequence>
<feature type="coiled-coil region" evidence="1">
    <location>
        <begin position="8"/>
        <end position="111"/>
    </location>
</feature>
<reference evidence="2 3" key="1">
    <citation type="submission" date="2016-10" db="EMBL/GenBank/DDBJ databases">
        <authorList>
            <person name="de Groot N.N."/>
        </authorList>
    </citation>
    <scope>NUCLEOTIDE SEQUENCE [LARGE SCALE GENOMIC DNA]</scope>
    <source>
        <strain evidence="2 3">IBRC-M10418</strain>
    </source>
</reference>
<name>A0A1H6HLV7_9EURY</name>
<evidence type="ECO:0000256" key="1">
    <source>
        <dbReference type="SAM" id="Coils"/>
    </source>
</evidence>
<evidence type="ECO:0000313" key="2">
    <source>
        <dbReference type="EMBL" id="SEH36789.1"/>
    </source>
</evidence>
<dbReference type="AlphaFoldDB" id="A0A1H6HLV7"/>
<keyword evidence="3" id="KW-1185">Reference proteome</keyword>
<dbReference type="STRING" id="1267564.SAMN05192561_10174"/>
<organism evidence="2 3">
    <name type="scientific">Halopenitus malekzadehii</name>
    <dbReference type="NCBI Taxonomy" id="1267564"/>
    <lineage>
        <taxon>Archaea</taxon>
        <taxon>Methanobacteriati</taxon>
        <taxon>Methanobacteriota</taxon>
        <taxon>Stenosarchaea group</taxon>
        <taxon>Halobacteria</taxon>
        <taxon>Halobacteriales</taxon>
        <taxon>Haloferacaceae</taxon>
        <taxon>Halopenitus</taxon>
    </lineage>
</organism>
<dbReference type="Pfam" id="PF25254">
    <property type="entry name" value="DUF7856"/>
    <property type="match status" value="1"/>
</dbReference>
<protein>
    <submittedName>
        <fullName evidence="2">Uncharacterized protein</fullName>
    </submittedName>
</protein>
<proteinExistence type="predicted"/>